<keyword evidence="2" id="KW-0238">DNA-binding</keyword>
<dbReference type="Gene3D" id="1.10.10.60">
    <property type="entry name" value="Homeodomain-like"/>
    <property type="match status" value="2"/>
</dbReference>
<gene>
    <name evidence="4" type="primary">TIGD4_24</name>
    <name evidence="4" type="ORF">AVEN_268547_1</name>
</gene>
<dbReference type="PANTHER" id="PTHR19303:SF73">
    <property type="entry name" value="PROTEIN PDC2"/>
    <property type="match status" value="1"/>
</dbReference>
<dbReference type="PROSITE" id="PS51253">
    <property type="entry name" value="HTH_CENPB"/>
    <property type="match status" value="1"/>
</dbReference>
<organism evidence="4 5">
    <name type="scientific">Araneus ventricosus</name>
    <name type="common">Orbweaver spider</name>
    <name type="synonym">Epeira ventricosa</name>
    <dbReference type="NCBI Taxonomy" id="182803"/>
    <lineage>
        <taxon>Eukaryota</taxon>
        <taxon>Metazoa</taxon>
        <taxon>Ecdysozoa</taxon>
        <taxon>Arthropoda</taxon>
        <taxon>Chelicerata</taxon>
        <taxon>Arachnida</taxon>
        <taxon>Araneae</taxon>
        <taxon>Araneomorphae</taxon>
        <taxon>Entelegynae</taxon>
        <taxon>Araneoidea</taxon>
        <taxon>Araneidae</taxon>
        <taxon>Araneus</taxon>
    </lineage>
</organism>
<evidence type="ECO:0000256" key="2">
    <source>
        <dbReference type="ARBA" id="ARBA00023125"/>
    </source>
</evidence>
<protein>
    <submittedName>
        <fullName evidence="4">Tigger transposable element-derived protein 4</fullName>
    </submittedName>
</protein>
<dbReference type="Proteomes" id="UP000499080">
    <property type="component" value="Unassembled WGS sequence"/>
</dbReference>
<evidence type="ECO:0000313" key="4">
    <source>
        <dbReference type="EMBL" id="GBN28675.1"/>
    </source>
</evidence>
<dbReference type="SMART" id="SM00674">
    <property type="entry name" value="CENPB"/>
    <property type="match status" value="1"/>
</dbReference>
<keyword evidence="5" id="KW-1185">Reference proteome</keyword>
<evidence type="ECO:0000256" key="1">
    <source>
        <dbReference type="ARBA" id="ARBA00004123"/>
    </source>
</evidence>
<proteinExistence type="predicted"/>
<name>A0A4Y2MNF4_ARAVE</name>
<evidence type="ECO:0000259" key="3">
    <source>
        <dbReference type="PROSITE" id="PS51253"/>
    </source>
</evidence>
<evidence type="ECO:0000313" key="5">
    <source>
        <dbReference type="Proteomes" id="UP000499080"/>
    </source>
</evidence>
<sequence>MDGENRKLDVLSVEDKIKPLKFLDEKLKDKVEIAAYFKIPSRTLSTIIKNREIIEKSYDAGNRKKIKIRNSTYPEVEECARKWFVECRDQDLPVSGLMLQHKSEDFAKELDSNSEFKASNGWLENSTKRHNIVLRKLCSQSASVDASSCEEWLSGLPSLLKDYKAGDVFNADETGLFLQSLPNKTAAFKSEEFYGGKQSYDRTIQKAEKLS</sequence>
<dbReference type="GO" id="GO:0003677">
    <property type="term" value="F:DNA binding"/>
    <property type="evidence" value="ECO:0007669"/>
    <property type="project" value="UniProtKB-KW"/>
</dbReference>
<dbReference type="InterPro" id="IPR050863">
    <property type="entry name" value="CenT-Element_Derived"/>
</dbReference>
<feature type="domain" description="HTH CENPB-type" evidence="3">
    <location>
        <begin position="64"/>
        <end position="136"/>
    </location>
</feature>
<reference evidence="4 5" key="1">
    <citation type="journal article" date="2019" name="Sci. Rep.">
        <title>Orb-weaving spider Araneus ventricosus genome elucidates the spidroin gene catalogue.</title>
        <authorList>
            <person name="Kono N."/>
            <person name="Nakamura H."/>
            <person name="Ohtoshi R."/>
            <person name="Moran D.A.P."/>
            <person name="Shinohara A."/>
            <person name="Yoshida Y."/>
            <person name="Fujiwara M."/>
            <person name="Mori M."/>
            <person name="Tomita M."/>
            <person name="Arakawa K."/>
        </authorList>
    </citation>
    <scope>NUCLEOTIDE SEQUENCE [LARGE SCALE GENOMIC DNA]</scope>
</reference>
<dbReference type="InterPro" id="IPR006600">
    <property type="entry name" value="HTH_CenpB_DNA-bd_dom"/>
</dbReference>
<dbReference type="EMBL" id="BGPR01007673">
    <property type="protein sequence ID" value="GBN28675.1"/>
    <property type="molecule type" value="Genomic_DNA"/>
</dbReference>
<dbReference type="SUPFAM" id="SSF46689">
    <property type="entry name" value="Homeodomain-like"/>
    <property type="match status" value="1"/>
</dbReference>
<dbReference type="PANTHER" id="PTHR19303">
    <property type="entry name" value="TRANSPOSON"/>
    <property type="match status" value="1"/>
</dbReference>
<dbReference type="OrthoDB" id="6512965at2759"/>
<accession>A0A4Y2MNF4</accession>
<comment type="caution">
    <text evidence="4">The sequence shown here is derived from an EMBL/GenBank/DDBJ whole genome shotgun (WGS) entry which is preliminary data.</text>
</comment>
<dbReference type="InterPro" id="IPR009057">
    <property type="entry name" value="Homeodomain-like_sf"/>
</dbReference>
<dbReference type="Pfam" id="PF03221">
    <property type="entry name" value="HTH_Tnp_Tc5"/>
    <property type="match status" value="1"/>
</dbReference>
<dbReference type="GO" id="GO:0005634">
    <property type="term" value="C:nucleus"/>
    <property type="evidence" value="ECO:0007669"/>
    <property type="project" value="UniProtKB-SubCell"/>
</dbReference>
<dbReference type="AlphaFoldDB" id="A0A4Y2MNF4"/>
<comment type="subcellular location">
    <subcellularLocation>
        <location evidence="1">Nucleus</location>
    </subcellularLocation>
</comment>